<keyword evidence="1" id="KW-0732">Signal</keyword>
<evidence type="ECO:0000256" key="1">
    <source>
        <dbReference type="SAM" id="SignalP"/>
    </source>
</evidence>
<accession>A0A9P1IX45</accession>
<organism evidence="2 3">
    <name type="scientific">Caenorhabditis angaria</name>
    <dbReference type="NCBI Taxonomy" id="860376"/>
    <lineage>
        <taxon>Eukaryota</taxon>
        <taxon>Metazoa</taxon>
        <taxon>Ecdysozoa</taxon>
        <taxon>Nematoda</taxon>
        <taxon>Chromadorea</taxon>
        <taxon>Rhabditida</taxon>
        <taxon>Rhabditina</taxon>
        <taxon>Rhabditomorpha</taxon>
        <taxon>Rhabditoidea</taxon>
        <taxon>Rhabditidae</taxon>
        <taxon>Peloderinae</taxon>
        <taxon>Caenorhabditis</taxon>
    </lineage>
</organism>
<reference evidence="2" key="1">
    <citation type="submission" date="2022-11" db="EMBL/GenBank/DDBJ databases">
        <authorList>
            <person name="Kikuchi T."/>
        </authorList>
    </citation>
    <scope>NUCLEOTIDE SEQUENCE</scope>
    <source>
        <strain evidence="2">PS1010</strain>
    </source>
</reference>
<feature type="signal peptide" evidence="1">
    <location>
        <begin position="1"/>
        <end position="19"/>
    </location>
</feature>
<proteinExistence type="predicted"/>
<evidence type="ECO:0000313" key="3">
    <source>
        <dbReference type="Proteomes" id="UP001152747"/>
    </source>
</evidence>
<dbReference type="Proteomes" id="UP001152747">
    <property type="component" value="Unassembled WGS sequence"/>
</dbReference>
<dbReference type="EMBL" id="CANHGI010000006">
    <property type="protein sequence ID" value="CAI5453903.1"/>
    <property type="molecule type" value="Genomic_DNA"/>
</dbReference>
<sequence>MKGWTLLAIFFIIFCTCQASVPCRSQSECRKGPRVLFNEEPKYPNSDLELLRKLQNQRDAELENEDILFPERPYGPNSKRYYTRF</sequence>
<keyword evidence="3" id="KW-1185">Reference proteome</keyword>
<feature type="chain" id="PRO_5040514280" evidence="1">
    <location>
        <begin position="20"/>
        <end position="85"/>
    </location>
</feature>
<protein>
    <submittedName>
        <fullName evidence="2">Uncharacterized protein</fullName>
    </submittedName>
</protein>
<comment type="caution">
    <text evidence="2">The sequence shown here is derived from an EMBL/GenBank/DDBJ whole genome shotgun (WGS) entry which is preliminary data.</text>
</comment>
<evidence type="ECO:0000313" key="2">
    <source>
        <dbReference type="EMBL" id="CAI5453903.1"/>
    </source>
</evidence>
<gene>
    <name evidence="2" type="ORF">CAMP_LOCUS16540</name>
</gene>
<dbReference type="AlphaFoldDB" id="A0A9P1IX45"/>
<name>A0A9P1IX45_9PELO</name>